<keyword evidence="2" id="KW-1185">Reference proteome</keyword>
<dbReference type="EMBL" id="CAJVPT010006052">
    <property type="protein sequence ID" value="CAG8526990.1"/>
    <property type="molecule type" value="Genomic_DNA"/>
</dbReference>
<gene>
    <name evidence="1" type="ORF">ACOLOM_LOCUS3908</name>
</gene>
<name>A0ACA9LEZ1_9GLOM</name>
<proteinExistence type="predicted"/>
<dbReference type="Proteomes" id="UP000789525">
    <property type="component" value="Unassembled WGS sequence"/>
</dbReference>
<evidence type="ECO:0000313" key="2">
    <source>
        <dbReference type="Proteomes" id="UP000789525"/>
    </source>
</evidence>
<protein>
    <submittedName>
        <fullName evidence="1">9734_t:CDS:1</fullName>
    </submittedName>
</protein>
<accession>A0ACA9LEZ1</accession>
<sequence>MTTHSAQYFNIKLNQMRLTLLIGKTYRTYKRYLNNNTPDVVIEEK</sequence>
<organism evidence="1 2">
    <name type="scientific">Acaulospora colombiana</name>
    <dbReference type="NCBI Taxonomy" id="27376"/>
    <lineage>
        <taxon>Eukaryota</taxon>
        <taxon>Fungi</taxon>
        <taxon>Fungi incertae sedis</taxon>
        <taxon>Mucoromycota</taxon>
        <taxon>Glomeromycotina</taxon>
        <taxon>Glomeromycetes</taxon>
        <taxon>Diversisporales</taxon>
        <taxon>Acaulosporaceae</taxon>
        <taxon>Acaulospora</taxon>
    </lineage>
</organism>
<comment type="caution">
    <text evidence="1">The sequence shown here is derived from an EMBL/GenBank/DDBJ whole genome shotgun (WGS) entry which is preliminary data.</text>
</comment>
<reference evidence="1" key="1">
    <citation type="submission" date="2021-06" db="EMBL/GenBank/DDBJ databases">
        <authorList>
            <person name="Kallberg Y."/>
            <person name="Tangrot J."/>
            <person name="Rosling A."/>
        </authorList>
    </citation>
    <scope>NUCLEOTIDE SEQUENCE</scope>
    <source>
        <strain evidence="1">CL356</strain>
    </source>
</reference>
<evidence type="ECO:0000313" key="1">
    <source>
        <dbReference type="EMBL" id="CAG8526990.1"/>
    </source>
</evidence>